<proteinExistence type="predicted"/>
<keyword evidence="2" id="KW-1185">Reference proteome</keyword>
<accession>A0ABX5EF49</accession>
<organism evidence="1 2">
    <name type="scientific">Isoptericola halotolerans</name>
    <dbReference type="NCBI Taxonomy" id="300560"/>
    <lineage>
        <taxon>Bacteria</taxon>
        <taxon>Bacillati</taxon>
        <taxon>Actinomycetota</taxon>
        <taxon>Actinomycetes</taxon>
        <taxon>Micrococcales</taxon>
        <taxon>Promicromonosporaceae</taxon>
        <taxon>Isoptericola</taxon>
    </lineage>
</organism>
<evidence type="ECO:0000313" key="1">
    <source>
        <dbReference type="EMBL" id="PRZ07775.1"/>
    </source>
</evidence>
<protein>
    <submittedName>
        <fullName evidence="1">Uncharacterized protein</fullName>
    </submittedName>
</protein>
<evidence type="ECO:0000313" key="2">
    <source>
        <dbReference type="Proteomes" id="UP000239895"/>
    </source>
</evidence>
<gene>
    <name evidence="1" type="ORF">BCL65_104218</name>
</gene>
<sequence>MRSHQFVSSADRARVELAVHVAARRPACHRGGVSSGRDAVRRAWAEFVGPEATPVNHALTALTTAVGAVVAPVVARRRGAARAGTVAACLLAVDLSGGAYVNNTRACARWYERPGQGDAQHLTFAALHVHPAAVAWLDRGAARRVPGAVWAAAHYVFLLESTAAIRRYPDRRRPLGVALTVGGLLLDGALGPSVRAPWFAWAYYPKLLLGHAAASWWSDEDLRAARQQ</sequence>
<name>A0ABX5EF49_9MICO</name>
<comment type="caution">
    <text evidence="1">The sequence shown here is derived from an EMBL/GenBank/DDBJ whole genome shotgun (WGS) entry which is preliminary data.</text>
</comment>
<reference evidence="1 2" key="1">
    <citation type="submission" date="2018-03" db="EMBL/GenBank/DDBJ databases">
        <title>Comparative analysis of microorganisms from saline springs in Andes Mountain Range, Colombia.</title>
        <authorList>
            <person name="Rubin E."/>
        </authorList>
    </citation>
    <scope>NUCLEOTIDE SEQUENCE [LARGE SCALE GENOMIC DNA]</scope>
    <source>
        <strain evidence="1 2">CG 23</strain>
    </source>
</reference>
<dbReference type="Proteomes" id="UP000239895">
    <property type="component" value="Unassembled WGS sequence"/>
</dbReference>
<dbReference type="EMBL" id="PVTX01000004">
    <property type="protein sequence ID" value="PRZ07775.1"/>
    <property type="molecule type" value="Genomic_DNA"/>
</dbReference>